<accession>A0A5E7SP18</accession>
<feature type="transmembrane region" description="Helical" evidence="1">
    <location>
        <begin position="157"/>
        <end position="174"/>
    </location>
</feature>
<keyword evidence="1" id="KW-0472">Membrane</keyword>
<name>A0A5E7SP18_PSEFL</name>
<feature type="transmembrane region" description="Helical" evidence="1">
    <location>
        <begin position="6"/>
        <end position="24"/>
    </location>
</feature>
<reference evidence="2 3" key="1">
    <citation type="submission" date="2019-09" db="EMBL/GenBank/DDBJ databases">
        <authorList>
            <person name="Chandra G."/>
            <person name="Truman W A."/>
        </authorList>
    </citation>
    <scope>NUCLEOTIDE SEQUENCE [LARGE SCALE GENOMIC DNA]</scope>
    <source>
        <strain evidence="2">PS938</strain>
    </source>
</reference>
<dbReference type="OrthoDB" id="9154601at2"/>
<sequence>MDAETIIKSLTAIIGVLGIAKIIYEFSAGSKLRLRDEYRFAKEFLCDINQTPKPHPLAIERGYYAIAGTSSIKASEIAHLISLAGPDKSLKDYVLARKYVVLSEQNHKIEFRKKYSGKWSRNWRKTLYLSVYFLASLLAVSPLILAKPLNLEPKFMLVTWVTAPCFGFFAFDALRNFIKIMRGEALINMQEKHTLLILMKNEFKSKKT</sequence>
<protein>
    <submittedName>
        <fullName evidence="2">Uncharacterized protein</fullName>
    </submittedName>
</protein>
<keyword evidence="1" id="KW-1133">Transmembrane helix</keyword>
<evidence type="ECO:0000313" key="2">
    <source>
        <dbReference type="EMBL" id="VVP88551.1"/>
    </source>
</evidence>
<dbReference type="RefSeq" id="WP_150672295.1">
    <property type="nucleotide sequence ID" value="NZ_CABVJE010000005.1"/>
</dbReference>
<keyword evidence="1" id="KW-0812">Transmembrane</keyword>
<feature type="transmembrane region" description="Helical" evidence="1">
    <location>
        <begin position="126"/>
        <end position="145"/>
    </location>
</feature>
<dbReference type="EMBL" id="CABVJE010000005">
    <property type="protein sequence ID" value="VVP88551.1"/>
    <property type="molecule type" value="Genomic_DNA"/>
</dbReference>
<evidence type="ECO:0000256" key="1">
    <source>
        <dbReference type="SAM" id="Phobius"/>
    </source>
</evidence>
<gene>
    <name evidence="2" type="ORF">PS938_01354</name>
</gene>
<dbReference type="Proteomes" id="UP000327191">
    <property type="component" value="Unassembled WGS sequence"/>
</dbReference>
<organism evidence="2 3">
    <name type="scientific">Pseudomonas fluorescens</name>
    <dbReference type="NCBI Taxonomy" id="294"/>
    <lineage>
        <taxon>Bacteria</taxon>
        <taxon>Pseudomonadati</taxon>
        <taxon>Pseudomonadota</taxon>
        <taxon>Gammaproteobacteria</taxon>
        <taxon>Pseudomonadales</taxon>
        <taxon>Pseudomonadaceae</taxon>
        <taxon>Pseudomonas</taxon>
    </lineage>
</organism>
<dbReference type="AlphaFoldDB" id="A0A5E7SP18"/>
<proteinExistence type="predicted"/>
<evidence type="ECO:0000313" key="3">
    <source>
        <dbReference type="Proteomes" id="UP000327191"/>
    </source>
</evidence>